<dbReference type="InParanoid" id="A0A0V0QY31"/>
<dbReference type="Gene3D" id="1.25.40.10">
    <property type="entry name" value="Tetratricopeptide repeat domain"/>
    <property type="match status" value="1"/>
</dbReference>
<comment type="caution">
    <text evidence="2">The sequence shown here is derived from an EMBL/GenBank/DDBJ whole genome shotgun (WGS) entry which is preliminary data.</text>
</comment>
<dbReference type="Proteomes" id="UP000054937">
    <property type="component" value="Unassembled WGS sequence"/>
</dbReference>
<gene>
    <name evidence="2" type="ORF">PPERSA_00414</name>
</gene>
<keyword evidence="3" id="KW-1185">Reference proteome</keyword>
<proteinExistence type="predicted"/>
<evidence type="ECO:0000313" key="3">
    <source>
        <dbReference type="Proteomes" id="UP000054937"/>
    </source>
</evidence>
<evidence type="ECO:0008006" key="4">
    <source>
        <dbReference type="Google" id="ProtNLM"/>
    </source>
</evidence>
<dbReference type="EMBL" id="LDAU01000085">
    <property type="protein sequence ID" value="KRX07257.1"/>
    <property type="molecule type" value="Genomic_DNA"/>
</dbReference>
<evidence type="ECO:0000313" key="2">
    <source>
        <dbReference type="EMBL" id="KRX07257.1"/>
    </source>
</evidence>
<reference evidence="2 3" key="1">
    <citation type="journal article" date="2015" name="Sci. Rep.">
        <title>Genome of the facultative scuticociliatosis pathogen Pseudocohnilembus persalinus provides insight into its virulence through horizontal gene transfer.</title>
        <authorList>
            <person name="Xiong J."/>
            <person name="Wang G."/>
            <person name="Cheng J."/>
            <person name="Tian M."/>
            <person name="Pan X."/>
            <person name="Warren A."/>
            <person name="Jiang C."/>
            <person name="Yuan D."/>
            <person name="Miao W."/>
        </authorList>
    </citation>
    <scope>NUCLEOTIDE SEQUENCE [LARGE SCALE GENOMIC DNA]</scope>
    <source>
        <strain evidence="2">36N120E</strain>
    </source>
</reference>
<keyword evidence="1" id="KW-0175">Coiled coil</keyword>
<accession>A0A0V0QY31</accession>
<sequence length="410" mass="48711">MLVSILMNLGATYQLQNKKKESVNSYINAYEVGIALEHNDPQYINSLIMLGDLECQGSFLQTALQYYQRGLKECLKLINNLKIEYQDLTEKFQELQKQKNFQKDIKYHQITGRQNYLEATIRKAQISLAILYINQGKIFAVQKKKQDSFESINLARDIYRDLKKQSQNSLMHFNQIKSQLSSQERENEQTYLDYLQRQTNVLIGSLDSQEALIQYSLEKDAEYAFQLLTESDQNYKTNENINETDFITHLVNKQKLFAKICVDDKIKSIKIFQQNPQKFYEEIQNTMNQFNKYKTNFNIQQQQGQKQNTSNQDEFNDLKILKLSALFEFYGIIINNYTQQVQDQNQTLQKLLQQYNWFNENEQYSIETQELIEQVLQFKQDYQLTQDLKNLEQTLFIIRQRQEQEATSQL</sequence>
<evidence type="ECO:0000256" key="1">
    <source>
        <dbReference type="SAM" id="Coils"/>
    </source>
</evidence>
<name>A0A0V0QY31_PSEPJ</name>
<feature type="coiled-coil region" evidence="1">
    <location>
        <begin position="71"/>
        <end position="105"/>
    </location>
</feature>
<dbReference type="InterPro" id="IPR011990">
    <property type="entry name" value="TPR-like_helical_dom_sf"/>
</dbReference>
<protein>
    <recommendedName>
        <fullName evidence="4">Tetratricopeptide repeat protein</fullName>
    </recommendedName>
</protein>
<dbReference type="AlphaFoldDB" id="A0A0V0QY31"/>
<organism evidence="2 3">
    <name type="scientific">Pseudocohnilembus persalinus</name>
    <name type="common">Ciliate</name>
    <dbReference type="NCBI Taxonomy" id="266149"/>
    <lineage>
        <taxon>Eukaryota</taxon>
        <taxon>Sar</taxon>
        <taxon>Alveolata</taxon>
        <taxon>Ciliophora</taxon>
        <taxon>Intramacronucleata</taxon>
        <taxon>Oligohymenophorea</taxon>
        <taxon>Scuticociliatia</taxon>
        <taxon>Philasterida</taxon>
        <taxon>Pseudocohnilembidae</taxon>
        <taxon>Pseudocohnilembus</taxon>
    </lineage>
</organism>